<dbReference type="PANTHER" id="PTHR18964">
    <property type="entry name" value="ROK (REPRESSOR, ORF, KINASE) FAMILY"/>
    <property type="match status" value="1"/>
</dbReference>
<organism evidence="2">
    <name type="scientific">Ignavibacterium album</name>
    <dbReference type="NCBI Taxonomy" id="591197"/>
    <lineage>
        <taxon>Bacteria</taxon>
        <taxon>Pseudomonadati</taxon>
        <taxon>Ignavibacteriota</taxon>
        <taxon>Ignavibacteria</taxon>
        <taxon>Ignavibacteriales</taxon>
        <taxon>Ignavibacteriaceae</taxon>
        <taxon>Ignavibacterium</taxon>
    </lineage>
</organism>
<dbReference type="InterPro" id="IPR043129">
    <property type="entry name" value="ATPase_NBD"/>
</dbReference>
<dbReference type="InterPro" id="IPR000600">
    <property type="entry name" value="ROK"/>
</dbReference>
<reference evidence="2" key="1">
    <citation type="journal article" date="2020" name="mSystems">
        <title>Genome- and Community-Level Interaction Insights into Carbon Utilization and Element Cycling Functions of Hydrothermarchaeota in Hydrothermal Sediment.</title>
        <authorList>
            <person name="Zhou Z."/>
            <person name="Liu Y."/>
            <person name="Xu W."/>
            <person name="Pan J."/>
            <person name="Luo Z.H."/>
            <person name="Li M."/>
        </authorList>
    </citation>
    <scope>NUCLEOTIDE SEQUENCE [LARGE SCALE GENOMIC DNA]</scope>
    <source>
        <strain evidence="2">SpSt-500</strain>
    </source>
</reference>
<comment type="caution">
    <text evidence="2">The sequence shown here is derived from an EMBL/GenBank/DDBJ whole genome shotgun (WGS) entry which is preliminary data.</text>
</comment>
<evidence type="ECO:0000313" key="2">
    <source>
        <dbReference type="EMBL" id="HGT46440.1"/>
    </source>
</evidence>
<dbReference type="PROSITE" id="PS01125">
    <property type="entry name" value="ROK"/>
    <property type="match status" value="1"/>
</dbReference>
<dbReference type="AlphaFoldDB" id="A0A832DEE9"/>
<dbReference type="PANTHER" id="PTHR18964:SF149">
    <property type="entry name" value="BIFUNCTIONAL UDP-N-ACETYLGLUCOSAMINE 2-EPIMERASE_N-ACETYLMANNOSAMINE KINASE"/>
    <property type="match status" value="1"/>
</dbReference>
<dbReference type="Pfam" id="PF00480">
    <property type="entry name" value="ROK"/>
    <property type="match status" value="1"/>
</dbReference>
<evidence type="ECO:0000256" key="1">
    <source>
        <dbReference type="ARBA" id="ARBA00006479"/>
    </source>
</evidence>
<dbReference type="SUPFAM" id="SSF53067">
    <property type="entry name" value="Actin-like ATPase domain"/>
    <property type="match status" value="1"/>
</dbReference>
<proteinExistence type="inferred from homology"/>
<protein>
    <submittedName>
        <fullName evidence="2">ROK family protein</fullName>
    </submittedName>
</protein>
<comment type="similarity">
    <text evidence="1">Belongs to the ROK (NagC/XylR) family.</text>
</comment>
<dbReference type="InterPro" id="IPR049874">
    <property type="entry name" value="ROK_cs"/>
</dbReference>
<name>A0A832DEE9_9BACT</name>
<sequence length="320" mass="34308">MKKNQLVLGVDVGGTNTVFGLVDKTGNVYLIDSIPTQADKPAENLFSRLFEKYNELVNDASNDFELTGIGIGAPNANYYKGTIENPPNLNWGFVDVISLIKKFSDIPVALTNDANAAALGEMYYGAAKGMKNFIVITLGTGLGSGIVVNGNLLYGHDGFAGEIGHTIYDPNGRQCGCGRKGCLETYVSAPGIKRTVMELISKTNLKSKLRSISYESLEARMITEAALGGDELALEAFDFTAKVLGLKLADSVAHTSPEAIILFGGLANAGDLLLVPTKKYLEENLFHVFKNKVKLLKSELNEGKSAVLGAAALIWHELSK</sequence>
<dbReference type="EMBL" id="DSVI01000001">
    <property type="protein sequence ID" value="HGT46440.1"/>
    <property type="molecule type" value="Genomic_DNA"/>
</dbReference>
<gene>
    <name evidence="2" type="ORF">ENS56_00180</name>
</gene>
<accession>A0A832DEE9</accession>
<dbReference type="Gene3D" id="3.30.420.40">
    <property type="match status" value="2"/>
</dbReference>